<dbReference type="Proteomes" id="UP001196379">
    <property type="component" value="Unassembled WGS sequence"/>
</dbReference>
<proteinExistence type="predicted"/>
<evidence type="ECO:0000313" key="5">
    <source>
        <dbReference type="Proteomes" id="UP001196379"/>
    </source>
</evidence>
<evidence type="ECO:0000313" key="4">
    <source>
        <dbReference type="Proteomes" id="UP000732858"/>
    </source>
</evidence>
<dbReference type="Pfam" id="PF13672">
    <property type="entry name" value="PP2C_2"/>
    <property type="match status" value="1"/>
</dbReference>
<name>A0A949SZP9_9PAST</name>
<sequence>MWNITFCQKIGSNKQHNQDALFNGLDVFQYKLKNAETICVESEPLFLGVADGISSSPTPQRASRFIMDALSKCQGLNSQWLRSVKSELLYHCDFGSSTTFVGAEISCSGKGKILNVGDSRAYKITLSGEWKQLSVDHIMLAEMEAEGITDQNIDYASIYSMLSDYIVADFEFTDFKIHCTQFKLEKGESLLLCSDGFSDYISQSQRQEIWQKYSTNKERLNICKKILSSHRLYDDFSVVVCEMK</sequence>
<gene>
    <name evidence="2" type="ORF">HT657_06870</name>
    <name evidence="3" type="ORF">HT672_05045</name>
</gene>
<dbReference type="Proteomes" id="UP000732858">
    <property type="component" value="Unassembled WGS sequence"/>
</dbReference>
<feature type="domain" description="PPM-type phosphatase" evidence="1">
    <location>
        <begin position="3"/>
        <end position="243"/>
    </location>
</feature>
<dbReference type="GeneID" id="65549671"/>
<evidence type="ECO:0000313" key="2">
    <source>
        <dbReference type="EMBL" id="MBV6531856.1"/>
    </source>
</evidence>
<evidence type="ECO:0000313" key="3">
    <source>
        <dbReference type="EMBL" id="MBV6546654.1"/>
    </source>
</evidence>
<comment type="caution">
    <text evidence="3">The sequence shown here is derived from an EMBL/GenBank/DDBJ whole genome shotgun (WGS) entry which is preliminary data.</text>
</comment>
<protein>
    <submittedName>
        <fullName evidence="3">Protein phosphatase 2C domain-containing protein</fullName>
    </submittedName>
</protein>
<dbReference type="RefSeq" id="WP_157403733.1">
    <property type="nucleotide sequence ID" value="NZ_JABULY010000003.1"/>
</dbReference>
<dbReference type="InterPro" id="IPR001932">
    <property type="entry name" value="PPM-type_phosphatase-like_dom"/>
</dbReference>
<dbReference type="Gene3D" id="3.60.40.10">
    <property type="entry name" value="PPM-type phosphatase domain"/>
    <property type="match status" value="1"/>
</dbReference>
<dbReference type="OrthoDB" id="9801841at2"/>
<keyword evidence="5" id="KW-1185">Reference proteome</keyword>
<accession>A0A949SZP9</accession>
<dbReference type="AlphaFoldDB" id="A0A949SZP9"/>
<dbReference type="EMBL" id="JABULY010000003">
    <property type="protein sequence ID" value="MBV6531856.1"/>
    <property type="molecule type" value="Genomic_DNA"/>
</dbReference>
<dbReference type="SUPFAM" id="SSF81606">
    <property type="entry name" value="PP2C-like"/>
    <property type="match status" value="1"/>
</dbReference>
<evidence type="ECO:0000259" key="1">
    <source>
        <dbReference type="PROSITE" id="PS51746"/>
    </source>
</evidence>
<dbReference type="EMBL" id="JABUMC010000009">
    <property type="protein sequence ID" value="MBV6546654.1"/>
    <property type="molecule type" value="Genomic_DNA"/>
</dbReference>
<organism evidence="3 4">
    <name type="scientific">Ursidibacter maritimus</name>
    <dbReference type="NCBI Taxonomy" id="1331689"/>
    <lineage>
        <taxon>Bacteria</taxon>
        <taxon>Pseudomonadati</taxon>
        <taxon>Pseudomonadota</taxon>
        <taxon>Gammaproteobacteria</taxon>
        <taxon>Pasteurellales</taxon>
        <taxon>Pasteurellaceae</taxon>
        <taxon>Ursidibacter</taxon>
    </lineage>
</organism>
<dbReference type="SMART" id="SM00332">
    <property type="entry name" value="PP2Cc"/>
    <property type="match status" value="1"/>
</dbReference>
<reference evidence="3 5" key="1">
    <citation type="journal article" date="2021" name="Mol. Ecol.">
        <title>Polar bear-adapted Ursidibacter maritimus are remarkably conserved after generations in captivity.</title>
        <authorList>
            <person name="Espinosa-Gongora C."/>
            <person name="Hansen M.J."/>
            <person name="Bertelsen M.F."/>
            <person name="Bojesen A.M."/>
        </authorList>
    </citation>
    <scope>NUCLEOTIDE SEQUENCE</scope>
    <source>
        <strain evidence="3">Pb43105x</strain>
        <strain evidence="2 5">Pb43106</strain>
    </source>
</reference>
<dbReference type="InterPro" id="IPR036457">
    <property type="entry name" value="PPM-type-like_dom_sf"/>
</dbReference>
<dbReference type="PROSITE" id="PS51746">
    <property type="entry name" value="PPM_2"/>
    <property type="match status" value="1"/>
</dbReference>